<evidence type="ECO:0000259" key="5">
    <source>
        <dbReference type="PROSITE" id="PS51387"/>
    </source>
</evidence>
<gene>
    <name evidence="6" type="ORF">THAPSDRAFT_268453</name>
</gene>
<dbReference type="OMA" id="YEHHLML"/>
<dbReference type="InterPro" id="IPR015409">
    <property type="entry name" value="Lactate_DH_C"/>
</dbReference>
<dbReference type="KEGG" id="tps:THAPSDRAFT_268453"/>
<evidence type="ECO:0000256" key="2">
    <source>
        <dbReference type="ARBA" id="ARBA00022630"/>
    </source>
</evidence>
<keyword evidence="4 6" id="KW-0560">Oxidoreductase</keyword>
<evidence type="ECO:0000256" key="3">
    <source>
        <dbReference type="ARBA" id="ARBA00022827"/>
    </source>
</evidence>
<keyword evidence="7" id="KW-1185">Reference proteome</keyword>
<keyword evidence="2" id="KW-0285">Flavoprotein</keyword>
<dbReference type="EMBL" id="CM000640">
    <property type="protein sequence ID" value="EED94207.1"/>
    <property type="molecule type" value="Genomic_DNA"/>
</dbReference>
<dbReference type="InterPro" id="IPR036318">
    <property type="entry name" value="FAD-bd_PCMH-like_sf"/>
</dbReference>
<evidence type="ECO:0000313" key="7">
    <source>
        <dbReference type="Proteomes" id="UP000001449"/>
    </source>
</evidence>
<dbReference type="Pfam" id="PF09330">
    <property type="entry name" value="Lact-deh-memb"/>
    <property type="match status" value="1"/>
</dbReference>
<dbReference type="GO" id="GO:0022904">
    <property type="term" value="P:respiratory electron transport chain"/>
    <property type="evidence" value="ECO:0000318"/>
    <property type="project" value="GO_Central"/>
</dbReference>
<dbReference type="Gene3D" id="3.30.43.10">
    <property type="entry name" value="Uridine Diphospho-n-acetylenolpyruvylglucosamine Reductase, domain 2"/>
    <property type="match status" value="2"/>
</dbReference>
<dbReference type="InterPro" id="IPR016169">
    <property type="entry name" value="FAD-bd_PCMH_sub2"/>
</dbReference>
<organism evidence="6 7">
    <name type="scientific">Thalassiosira pseudonana</name>
    <name type="common">Marine diatom</name>
    <name type="synonym">Cyclotella nana</name>
    <dbReference type="NCBI Taxonomy" id="35128"/>
    <lineage>
        <taxon>Eukaryota</taxon>
        <taxon>Sar</taxon>
        <taxon>Stramenopiles</taxon>
        <taxon>Ochrophyta</taxon>
        <taxon>Bacillariophyta</taxon>
        <taxon>Coscinodiscophyceae</taxon>
        <taxon>Thalassiosirophycidae</taxon>
        <taxon>Thalassiosirales</taxon>
        <taxon>Thalassiosiraceae</taxon>
        <taxon>Thalassiosira</taxon>
    </lineage>
</organism>
<dbReference type="GO" id="GO:0055085">
    <property type="term" value="P:transmembrane transport"/>
    <property type="evidence" value="ECO:0007669"/>
    <property type="project" value="InterPro"/>
</dbReference>
<dbReference type="PANTHER" id="PTHR43716">
    <property type="entry name" value="D-2-HYDROXYGLUTARATE DEHYDROGENASE, MITOCHONDRIAL"/>
    <property type="match status" value="1"/>
</dbReference>
<evidence type="ECO:0000256" key="4">
    <source>
        <dbReference type="ARBA" id="ARBA00023002"/>
    </source>
</evidence>
<dbReference type="SUPFAM" id="SSF56176">
    <property type="entry name" value="FAD-binding/transporter-associated domain-like"/>
    <property type="match status" value="1"/>
</dbReference>
<dbReference type="PANTHER" id="PTHR43716:SF1">
    <property type="entry name" value="D-2-HYDROXYGLUTARATE DEHYDROGENASE, MITOCHONDRIAL"/>
    <property type="match status" value="1"/>
</dbReference>
<dbReference type="PROSITE" id="PS51387">
    <property type="entry name" value="FAD_PCMH"/>
    <property type="match status" value="1"/>
</dbReference>
<dbReference type="InParanoid" id="B8BXH2"/>
<dbReference type="Proteomes" id="UP000001449">
    <property type="component" value="Chromosome 3"/>
</dbReference>
<dbReference type="InterPro" id="IPR016164">
    <property type="entry name" value="FAD-linked_Oxase-like_C"/>
</dbReference>
<dbReference type="GeneID" id="7444725"/>
<dbReference type="InterPro" id="IPR051264">
    <property type="entry name" value="FAD-oxidored/transferase_4"/>
</dbReference>
<dbReference type="SUPFAM" id="SSF55103">
    <property type="entry name" value="FAD-linked oxidases, C-terminal domain"/>
    <property type="match status" value="1"/>
</dbReference>
<sequence length="705" mass="76281">MATFILSRFASAAGRRQKSIFYSPIVASLSSSATPSTTAAAQQASDTKRSRSISLPTALALVGGSLLGGYCLGTSHTVHWKEIQKDRELPKGERGCCSCDDGDAPTATPTPPKVELTEAQIQLSSKLSEIAGKNNVYDGMKETSKNAHFLQGARLGQGTALCIVQPGTLNETVRCLQEIVDAGCVVLPQGSNTGLTGGSVPRNDKADTRPTAIMSLKRLNTHFPIDDGNRVVCLAGCGISSLADSISQWFPDRESHSILGSTFLNPTTAAGVAFGSGGVYVRKGPARTDRALYCKVTRNKWGENVVNIVNTLGIEGLEDEDFLNGSGETASSDSKHGRAKASDADYQNKVCECTNAVSRYNADTSGEDCNRSEGKVLILATVHDTFPAPSKKRVFWVSFPDMETTLAFRREVCLNNPKDLPISCEYMNRDSVNIIDRSGRILTYMIRVLGMGDVMGMMWGVKIAIEGLPFSWSPLICDKLLHTFNNWVPSAIPNKFIQVGREYDHNCVVAVGEFGDGTLARFMERMDAFVKKYNGKAVLDANDIGKKIISVVEANSSSEVTALNAFRFVAAPAFKTYCVGEDIQGVSVDYALPKNGGTIPPLTKDAAKPLKRMRYSHFGCNVVHEDIAYPLGVDTHKEKMAFKNTVEDEGGKLPAEHGHGTEYNAPTDTKKRWMKMDPLNVMNPGVGGLSSLPKYASKREQGNVL</sequence>
<dbReference type="InterPro" id="IPR016167">
    <property type="entry name" value="FAD-bd_PCMH_sub1"/>
</dbReference>
<name>B8BXH2_THAPS</name>
<dbReference type="AlphaFoldDB" id="B8BXH2"/>
<dbReference type="STRING" id="35128.B8BXH2"/>
<dbReference type="eggNOG" id="ENOG502S0T5">
    <property type="taxonomic scope" value="Eukaryota"/>
</dbReference>
<proteinExistence type="predicted"/>
<accession>B8BXH2</accession>
<dbReference type="GO" id="GO:0008720">
    <property type="term" value="F:D-lactate dehydrogenase (NAD+) activity"/>
    <property type="evidence" value="ECO:0007669"/>
    <property type="project" value="UniProtKB-EC"/>
</dbReference>
<reference evidence="6 7" key="1">
    <citation type="journal article" date="2004" name="Science">
        <title>The genome of the diatom Thalassiosira pseudonana: ecology, evolution, and metabolism.</title>
        <authorList>
            <person name="Armbrust E.V."/>
            <person name="Berges J.A."/>
            <person name="Bowler C."/>
            <person name="Green B.R."/>
            <person name="Martinez D."/>
            <person name="Putnam N.H."/>
            <person name="Zhou S."/>
            <person name="Allen A.E."/>
            <person name="Apt K.E."/>
            <person name="Bechner M."/>
            <person name="Brzezinski M.A."/>
            <person name="Chaal B.K."/>
            <person name="Chiovitti A."/>
            <person name="Davis A.K."/>
            <person name="Demarest M.S."/>
            <person name="Detter J.C."/>
            <person name="Glavina T."/>
            <person name="Goodstein D."/>
            <person name="Hadi M.Z."/>
            <person name="Hellsten U."/>
            <person name="Hildebrand M."/>
            <person name="Jenkins B.D."/>
            <person name="Jurka J."/>
            <person name="Kapitonov V.V."/>
            <person name="Kroger N."/>
            <person name="Lau W.W."/>
            <person name="Lane T.W."/>
            <person name="Larimer F.W."/>
            <person name="Lippmeier J.C."/>
            <person name="Lucas S."/>
            <person name="Medina M."/>
            <person name="Montsant A."/>
            <person name="Obornik M."/>
            <person name="Parker M.S."/>
            <person name="Palenik B."/>
            <person name="Pazour G.J."/>
            <person name="Richardson P.M."/>
            <person name="Rynearson T.A."/>
            <person name="Saito M.A."/>
            <person name="Schwartz D.C."/>
            <person name="Thamatrakoln K."/>
            <person name="Valentin K."/>
            <person name="Vardi A."/>
            <person name="Wilkerson F.P."/>
            <person name="Rokhsar D.S."/>
        </authorList>
    </citation>
    <scope>NUCLEOTIDE SEQUENCE [LARGE SCALE GENOMIC DNA]</scope>
    <source>
        <strain evidence="6 7">CCMP1335</strain>
    </source>
</reference>
<dbReference type="RefSeq" id="XP_002288771.1">
    <property type="nucleotide sequence ID" value="XM_002288735.1"/>
</dbReference>
<keyword evidence="3" id="KW-0274">FAD</keyword>
<dbReference type="HOGENOM" id="CLU_034094_0_0_1"/>
<protein>
    <submittedName>
        <fullName evidence="6">D-lactate dehydrogenase</fullName>
        <ecNumber evidence="6">1.1.1.28</ecNumber>
    </submittedName>
</protein>
<dbReference type="EC" id="1.1.1.28" evidence="6"/>
<dbReference type="GO" id="GO:0071949">
    <property type="term" value="F:FAD binding"/>
    <property type="evidence" value="ECO:0007669"/>
    <property type="project" value="InterPro"/>
</dbReference>
<dbReference type="InterPro" id="IPR016166">
    <property type="entry name" value="FAD-bd_PCMH"/>
</dbReference>
<feature type="domain" description="FAD-binding PCMH-type" evidence="5">
    <location>
        <begin position="156"/>
        <end position="419"/>
    </location>
</feature>
<evidence type="ECO:0000313" key="6">
    <source>
        <dbReference type="EMBL" id="EED94207.1"/>
    </source>
</evidence>
<comment type="cofactor">
    <cofactor evidence="1">
        <name>FAD</name>
        <dbReference type="ChEBI" id="CHEBI:57692"/>
    </cofactor>
</comment>
<reference evidence="6 7" key="2">
    <citation type="journal article" date="2008" name="Nature">
        <title>The Phaeodactylum genome reveals the evolutionary history of diatom genomes.</title>
        <authorList>
            <person name="Bowler C."/>
            <person name="Allen A.E."/>
            <person name="Badger J.H."/>
            <person name="Grimwood J."/>
            <person name="Jabbari K."/>
            <person name="Kuo A."/>
            <person name="Maheswari U."/>
            <person name="Martens C."/>
            <person name="Maumus F."/>
            <person name="Otillar R.P."/>
            <person name="Rayko E."/>
            <person name="Salamov A."/>
            <person name="Vandepoele K."/>
            <person name="Beszteri B."/>
            <person name="Gruber A."/>
            <person name="Heijde M."/>
            <person name="Katinka M."/>
            <person name="Mock T."/>
            <person name="Valentin K."/>
            <person name="Verret F."/>
            <person name="Berges J.A."/>
            <person name="Brownlee C."/>
            <person name="Cadoret J.P."/>
            <person name="Chiovitti A."/>
            <person name="Choi C.J."/>
            <person name="Coesel S."/>
            <person name="De Martino A."/>
            <person name="Detter J.C."/>
            <person name="Durkin C."/>
            <person name="Falciatore A."/>
            <person name="Fournet J."/>
            <person name="Haruta M."/>
            <person name="Huysman M.J."/>
            <person name="Jenkins B.D."/>
            <person name="Jiroutova K."/>
            <person name="Jorgensen R.E."/>
            <person name="Joubert Y."/>
            <person name="Kaplan A."/>
            <person name="Kroger N."/>
            <person name="Kroth P.G."/>
            <person name="La Roche J."/>
            <person name="Lindquist E."/>
            <person name="Lommer M."/>
            <person name="Martin-Jezequel V."/>
            <person name="Lopez P.J."/>
            <person name="Lucas S."/>
            <person name="Mangogna M."/>
            <person name="McGinnis K."/>
            <person name="Medlin L.K."/>
            <person name="Montsant A."/>
            <person name="Oudot-Le Secq M.P."/>
            <person name="Napoli C."/>
            <person name="Obornik M."/>
            <person name="Parker M.S."/>
            <person name="Petit J.L."/>
            <person name="Porcel B.M."/>
            <person name="Poulsen N."/>
            <person name="Robison M."/>
            <person name="Rychlewski L."/>
            <person name="Rynearson T.A."/>
            <person name="Schmutz J."/>
            <person name="Shapiro H."/>
            <person name="Siaut M."/>
            <person name="Stanley M."/>
            <person name="Sussman M.R."/>
            <person name="Taylor A.R."/>
            <person name="Vardi A."/>
            <person name="von Dassow P."/>
            <person name="Vyverman W."/>
            <person name="Willis A."/>
            <person name="Wyrwicz L.S."/>
            <person name="Rokhsar D.S."/>
            <person name="Weissenbach J."/>
            <person name="Armbrust E.V."/>
            <person name="Green B.R."/>
            <person name="Van de Peer Y."/>
            <person name="Grigoriev I.V."/>
        </authorList>
    </citation>
    <scope>NUCLEOTIDE SEQUENCE [LARGE SCALE GENOMIC DNA]</scope>
    <source>
        <strain evidence="6 7">CCMP1335</strain>
    </source>
</reference>
<dbReference type="Gene3D" id="3.30.465.10">
    <property type="match status" value="1"/>
</dbReference>
<dbReference type="PaxDb" id="35128-Thaps268453"/>
<evidence type="ECO:0000256" key="1">
    <source>
        <dbReference type="ARBA" id="ARBA00001974"/>
    </source>
</evidence>